<accession>J9GPB9</accession>
<dbReference type="AlphaFoldDB" id="J9GPB9"/>
<comment type="caution">
    <text evidence="1">The sequence shown here is derived from an EMBL/GenBank/DDBJ whole genome shotgun (WGS) entry which is preliminary data.</text>
</comment>
<proteinExistence type="predicted"/>
<dbReference type="EMBL" id="AMCI01002800">
    <property type="protein sequence ID" value="EJX01825.1"/>
    <property type="molecule type" value="Genomic_DNA"/>
</dbReference>
<gene>
    <name evidence="1" type="ORF">EVA_10067</name>
</gene>
<reference evidence="1" key="1">
    <citation type="journal article" date="2012" name="PLoS ONE">
        <title>Gene sets for utilization of primary and secondary nutrition supplies in the distal gut of endangered iberian lynx.</title>
        <authorList>
            <person name="Alcaide M."/>
            <person name="Messina E."/>
            <person name="Richter M."/>
            <person name="Bargiela R."/>
            <person name="Peplies J."/>
            <person name="Huws S.A."/>
            <person name="Newbold C.J."/>
            <person name="Golyshin P.N."/>
            <person name="Simon M.A."/>
            <person name="Lopez G."/>
            <person name="Yakimov M.M."/>
            <person name="Ferrer M."/>
        </authorList>
    </citation>
    <scope>NUCLEOTIDE SEQUENCE</scope>
</reference>
<name>J9GPB9_9ZZZZ</name>
<sequence length="52" mass="5880">MEITKKEQLLEDGLVQVSEFPLNQTIHKASLIHDQGLYCDHLGQGQIVESMN</sequence>
<evidence type="ECO:0000313" key="1">
    <source>
        <dbReference type="EMBL" id="EJX01825.1"/>
    </source>
</evidence>
<protein>
    <submittedName>
        <fullName evidence="1">Uncharacterized protein</fullName>
    </submittedName>
</protein>
<organism evidence="1">
    <name type="scientific">gut metagenome</name>
    <dbReference type="NCBI Taxonomy" id="749906"/>
    <lineage>
        <taxon>unclassified sequences</taxon>
        <taxon>metagenomes</taxon>
        <taxon>organismal metagenomes</taxon>
    </lineage>
</organism>
<feature type="non-terminal residue" evidence="1">
    <location>
        <position position="52"/>
    </location>
</feature>